<dbReference type="PANTHER" id="PTHR12149">
    <property type="entry name" value="FRUCTOSAMINE 3 KINASE-RELATED PROTEIN"/>
    <property type="match status" value="1"/>
</dbReference>
<dbReference type="PANTHER" id="PTHR12149:SF8">
    <property type="entry name" value="PROTEIN-RIBULOSAMINE 3-KINASE"/>
    <property type="match status" value="1"/>
</dbReference>
<dbReference type="OrthoDB" id="5772781at2759"/>
<evidence type="ECO:0000256" key="1">
    <source>
        <dbReference type="ARBA" id="ARBA00011961"/>
    </source>
</evidence>
<comment type="catalytic activity">
    <reaction evidence="2">
        <text>N(6)-D-ribulosyl-L-lysyl-[protein] + ATP = N(6)-(3-O-phospho-D-ribulosyl)-L-lysyl-[protein] + ADP + H(+)</text>
        <dbReference type="Rhea" id="RHEA:48432"/>
        <dbReference type="Rhea" id="RHEA-COMP:12103"/>
        <dbReference type="Rhea" id="RHEA-COMP:12104"/>
        <dbReference type="ChEBI" id="CHEBI:15378"/>
        <dbReference type="ChEBI" id="CHEBI:30616"/>
        <dbReference type="ChEBI" id="CHEBI:90418"/>
        <dbReference type="ChEBI" id="CHEBI:90420"/>
        <dbReference type="ChEBI" id="CHEBI:456216"/>
        <dbReference type="EC" id="2.7.1.172"/>
    </reaction>
    <physiologicalReaction direction="left-to-right" evidence="2">
        <dbReference type="Rhea" id="RHEA:48433"/>
    </physiologicalReaction>
</comment>
<dbReference type="EMBL" id="ML991773">
    <property type="protein sequence ID" value="KAF2239359.1"/>
    <property type="molecule type" value="Genomic_DNA"/>
</dbReference>
<protein>
    <recommendedName>
        <fullName evidence="1">protein-ribulosamine 3-kinase</fullName>
        <ecNumber evidence="1">2.7.1.172</ecNumber>
    </recommendedName>
</protein>
<evidence type="ECO:0000313" key="3">
    <source>
        <dbReference type="EMBL" id="KAF2239359.1"/>
    </source>
</evidence>
<dbReference type="InterPro" id="IPR016477">
    <property type="entry name" value="Fructo-/Ketosamine-3-kinase"/>
</dbReference>
<organism evidence="3 4">
    <name type="scientific">Viridothelium virens</name>
    <name type="common">Speckled blister lichen</name>
    <name type="synonym">Trypethelium virens</name>
    <dbReference type="NCBI Taxonomy" id="1048519"/>
    <lineage>
        <taxon>Eukaryota</taxon>
        <taxon>Fungi</taxon>
        <taxon>Dikarya</taxon>
        <taxon>Ascomycota</taxon>
        <taxon>Pezizomycotina</taxon>
        <taxon>Dothideomycetes</taxon>
        <taxon>Dothideomycetes incertae sedis</taxon>
        <taxon>Trypetheliales</taxon>
        <taxon>Trypetheliaceae</taxon>
        <taxon>Viridothelium</taxon>
    </lineage>
</organism>
<reference evidence="3" key="1">
    <citation type="journal article" date="2020" name="Stud. Mycol.">
        <title>101 Dothideomycetes genomes: a test case for predicting lifestyles and emergence of pathogens.</title>
        <authorList>
            <person name="Haridas S."/>
            <person name="Albert R."/>
            <person name="Binder M."/>
            <person name="Bloem J."/>
            <person name="Labutti K."/>
            <person name="Salamov A."/>
            <person name="Andreopoulos B."/>
            <person name="Baker S."/>
            <person name="Barry K."/>
            <person name="Bills G."/>
            <person name="Bluhm B."/>
            <person name="Cannon C."/>
            <person name="Castanera R."/>
            <person name="Culley D."/>
            <person name="Daum C."/>
            <person name="Ezra D."/>
            <person name="Gonzalez J."/>
            <person name="Henrissat B."/>
            <person name="Kuo A."/>
            <person name="Liang C."/>
            <person name="Lipzen A."/>
            <person name="Lutzoni F."/>
            <person name="Magnuson J."/>
            <person name="Mondo S."/>
            <person name="Nolan M."/>
            <person name="Ohm R."/>
            <person name="Pangilinan J."/>
            <person name="Park H.-J."/>
            <person name="Ramirez L."/>
            <person name="Alfaro M."/>
            <person name="Sun H."/>
            <person name="Tritt A."/>
            <person name="Yoshinaga Y."/>
            <person name="Zwiers L.-H."/>
            <person name="Turgeon B."/>
            <person name="Goodwin S."/>
            <person name="Spatafora J."/>
            <person name="Crous P."/>
            <person name="Grigoriev I."/>
        </authorList>
    </citation>
    <scope>NUCLEOTIDE SEQUENCE</scope>
    <source>
        <strain evidence="3">Tuck. ex Michener</strain>
    </source>
</reference>
<dbReference type="Gene3D" id="3.90.1200.10">
    <property type="match status" value="1"/>
</dbReference>
<dbReference type="SUPFAM" id="SSF56112">
    <property type="entry name" value="Protein kinase-like (PK-like)"/>
    <property type="match status" value="1"/>
</dbReference>
<gene>
    <name evidence="3" type="ORF">EV356DRAFT_523975</name>
</gene>
<sequence>MSLKLQDELKQNLEAICDETGRCFRPDEAVIAAIPSGIFVESAHSYGHSAWSFTAKINAKNEKGDSKPFFLKYVAGELGLRQLEGEFVGMSELHKLMPNFVPKPVAWGKLRDSNPEAYFFLIEFKTFGPGLPNAAKLGARVAEMHKKSSPQTIEWDPIWASFFSKLVSEAYRQHVETNTVWKELDIAFQRTVSHLIPRLLGALQSEGRSIKPCLIHGDLWEGNIGSDIDTGDPWIFDSAVYYAHHEMELGIWAAECHKLRAKPYRVEYLRNIEPSEPKEEFDDRIRLYRCKTNFMSSAVYPGSPSRQEAFDDLVYLIDSYVPWNDGTKDHFKETDQLKLLGDYVE</sequence>
<dbReference type="EC" id="2.7.1.172" evidence="1"/>
<dbReference type="AlphaFoldDB" id="A0A6A6HND4"/>
<proteinExistence type="predicted"/>
<accession>A0A6A6HND4</accession>
<keyword evidence="4" id="KW-1185">Reference proteome</keyword>
<evidence type="ECO:0000313" key="4">
    <source>
        <dbReference type="Proteomes" id="UP000800092"/>
    </source>
</evidence>
<dbReference type="GO" id="GO:0102193">
    <property type="term" value="F:protein-ribulosamine 3-kinase activity"/>
    <property type="evidence" value="ECO:0007669"/>
    <property type="project" value="UniProtKB-EC"/>
</dbReference>
<name>A0A6A6HND4_VIRVR</name>
<dbReference type="InterPro" id="IPR011009">
    <property type="entry name" value="Kinase-like_dom_sf"/>
</dbReference>
<dbReference type="Proteomes" id="UP000800092">
    <property type="component" value="Unassembled WGS sequence"/>
</dbReference>
<dbReference type="Pfam" id="PF03881">
    <property type="entry name" value="Fructosamin_kin"/>
    <property type="match status" value="1"/>
</dbReference>
<evidence type="ECO:0000256" key="2">
    <source>
        <dbReference type="ARBA" id="ARBA00048655"/>
    </source>
</evidence>